<comment type="cofactor">
    <cofactor evidence="12">
        <name>Mg(2+)</name>
        <dbReference type="ChEBI" id="CHEBI:18420"/>
    </cofactor>
    <cofactor evidence="12">
        <name>Mn(2+)</name>
        <dbReference type="ChEBI" id="CHEBI:29035"/>
    </cofactor>
    <text evidence="12">Magnesium. Can also use manganese.</text>
</comment>
<keyword evidence="5 11" id="KW-0808">Transferase</keyword>
<feature type="binding site" evidence="12">
    <location>
        <position position="303"/>
    </location>
    <ligand>
        <name>Mg(2+)</name>
        <dbReference type="ChEBI" id="CHEBI:18420"/>
    </ligand>
</feature>
<evidence type="ECO:0000313" key="13">
    <source>
        <dbReference type="EMBL" id="PCI78999.1"/>
    </source>
</evidence>
<evidence type="ECO:0000313" key="14">
    <source>
        <dbReference type="Proteomes" id="UP000218767"/>
    </source>
</evidence>
<dbReference type="PANTHER" id="PTHR30040">
    <property type="entry name" value="THIAMINE BIOSYNTHESIS LIPOPROTEIN APBE"/>
    <property type="match status" value="1"/>
</dbReference>
<keyword evidence="7 11" id="KW-0274">FAD</keyword>
<keyword evidence="8 11" id="KW-0460">Magnesium</keyword>
<proteinExistence type="inferred from homology"/>
<evidence type="ECO:0000256" key="3">
    <source>
        <dbReference type="ARBA" id="ARBA00016337"/>
    </source>
</evidence>
<dbReference type="Proteomes" id="UP000218767">
    <property type="component" value="Unassembled WGS sequence"/>
</dbReference>
<gene>
    <name evidence="13" type="ORF">COB20_05795</name>
</gene>
<dbReference type="InterPro" id="IPR024932">
    <property type="entry name" value="ApbE"/>
</dbReference>
<dbReference type="SUPFAM" id="SSF143631">
    <property type="entry name" value="ApbE-like"/>
    <property type="match status" value="1"/>
</dbReference>
<evidence type="ECO:0000256" key="8">
    <source>
        <dbReference type="ARBA" id="ARBA00022842"/>
    </source>
</evidence>
<evidence type="ECO:0000256" key="4">
    <source>
        <dbReference type="ARBA" id="ARBA00022630"/>
    </source>
</evidence>
<dbReference type="AlphaFoldDB" id="A0A2A4XA27"/>
<feature type="binding site" evidence="12">
    <location>
        <position position="299"/>
    </location>
    <ligand>
        <name>Mg(2+)</name>
        <dbReference type="ChEBI" id="CHEBI:18420"/>
    </ligand>
</feature>
<dbReference type="Pfam" id="PF02424">
    <property type="entry name" value="ApbE"/>
    <property type="match status" value="1"/>
</dbReference>
<evidence type="ECO:0000256" key="7">
    <source>
        <dbReference type="ARBA" id="ARBA00022827"/>
    </source>
</evidence>
<protein>
    <recommendedName>
        <fullName evidence="3 11">FAD:protein FMN transferase</fullName>
        <ecNumber evidence="2 11">2.7.1.180</ecNumber>
    </recommendedName>
    <alternativeName>
        <fullName evidence="9 11">Flavin transferase</fullName>
    </alternativeName>
</protein>
<accession>A0A2A4XA27</accession>
<evidence type="ECO:0000256" key="5">
    <source>
        <dbReference type="ARBA" id="ARBA00022679"/>
    </source>
</evidence>
<evidence type="ECO:0000256" key="9">
    <source>
        <dbReference type="ARBA" id="ARBA00031306"/>
    </source>
</evidence>
<feature type="binding site" evidence="12">
    <location>
        <position position="183"/>
    </location>
    <ligand>
        <name>Mg(2+)</name>
        <dbReference type="ChEBI" id="CHEBI:18420"/>
    </ligand>
</feature>
<comment type="similarity">
    <text evidence="1 11">Belongs to the ApbE family.</text>
</comment>
<name>A0A2A4XA27_9GAMM</name>
<dbReference type="EMBL" id="NVUL01000023">
    <property type="protein sequence ID" value="PCI78999.1"/>
    <property type="molecule type" value="Genomic_DNA"/>
</dbReference>
<evidence type="ECO:0000256" key="12">
    <source>
        <dbReference type="PIRSR" id="PIRSR006268-2"/>
    </source>
</evidence>
<comment type="caution">
    <text evidence="13">The sequence shown here is derived from an EMBL/GenBank/DDBJ whole genome shotgun (WGS) entry which is preliminary data.</text>
</comment>
<comment type="catalytic activity">
    <reaction evidence="10 11">
        <text>L-threonyl-[protein] + FAD = FMN-L-threonyl-[protein] + AMP + H(+)</text>
        <dbReference type="Rhea" id="RHEA:36847"/>
        <dbReference type="Rhea" id="RHEA-COMP:11060"/>
        <dbReference type="Rhea" id="RHEA-COMP:11061"/>
        <dbReference type="ChEBI" id="CHEBI:15378"/>
        <dbReference type="ChEBI" id="CHEBI:30013"/>
        <dbReference type="ChEBI" id="CHEBI:57692"/>
        <dbReference type="ChEBI" id="CHEBI:74257"/>
        <dbReference type="ChEBI" id="CHEBI:456215"/>
        <dbReference type="EC" id="2.7.1.180"/>
    </reaction>
</comment>
<evidence type="ECO:0000256" key="10">
    <source>
        <dbReference type="ARBA" id="ARBA00048540"/>
    </source>
</evidence>
<dbReference type="PIRSF" id="PIRSF006268">
    <property type="entry name" value="ApbE"/>
    <property type="match status" value="1"/>
</dbReference>
<dbReference type="InterPro" id="IPR003374">
    <property type="entry name" value="ApbE-like_sf"/>
</dbReference>
<evidence type="ECO:0000256" key="6">
    <source>
        <dbReference type="ARBA" id="ARBA00022723"/>
    </source>
</evidence>
<evidence type="ECO:0000256" key="11">
    <source>
        <dbReference type="PIRNR" id="PIRNR006268"/>
    </source>
</evidence>
<sequence length="352" mass="38726">MKELLKRHSSTAIFLLLLLGSVFYFTDRGEDIQQLTGLTMGTSYQVQIVDMPEDIAAEDLAADIGELLNQLDTKTFSTYASNSELSRFNRHGVNVPFSASEQMIEVLLMAQEISALSGGAFDVSVGPLVNLWGFGPDLAVFETVPTQSQIDAAQSRVGFQFLRISPSNQEIWKTRDVYVDLSAIAKGYAVDQLAEYLDQIGIDNYFLEIGGELKIKGSKPGSEGWVPAIEAPVDAASQVYQIFYSRGDNIAVAGSGDYRNYFEEEGQRYSHEIDPRSGRPVTHSLAAAYVIDESTARADALATTYMILGPDAAEALALRQGQAVYFIYKSDEDGFEDYVSAEFSRYLGNDLQ</sequence>
<dbReference type="EC" id="2.7.1.180" evidence="2 11"/>
<reference evidence="14" key="1">
    <citation type="submission" date="2017-08" db="EMBL/GenBank/DDBJ databases">
        <title>A dynamic microbial community with high functional redundancy inhabits the cold, oxic subseafloor aquifer.</title>
        <authorList>
            <person name="Tully B.J."/>
            <person name="Wheat C.G."/>
            <person name="Glazer B.T."/>
            <person name="Huber J.A."/>
        </authorList>
    </citation>
    <scope>NUCLEOTIDE SEQUENCE [LARGE SCALE GENOMIC DNA]</scope>
</reference>
<dbReference type="GO" id="GO:0046872">
    <property type="term" value="F:metal ion binding"/>
    <property type="evidence" value="ECO:0007669"/>
    <property type="project" value="UniProtKB-UniRule"/>
</dbReference>
<dbReference type="Gene3D" id="3.10.520.10">
    <property type="entry name" value="ApbE-like domains"/>
    <property type="match status" value="1"/>
</dbReference>
<evidence type="ECO:0000256" key="2">
    <source>
        <dbReference type="ARBA" id="ARBA00011955"/>
    </source>
</evidence>
<keyword evidence="4 11" id="KW-0285">Flavoprotein</keyword>
<keyword evidence="6 11" id="KW-0479">Metal-binding</keyword>
<dbReference type="GO" id="GO:0016740">
    <property type="term" value="F:transferase activity"/>
    <property type="evidence" value="ECO:0007669"/>
    <property type="project" value="UniProtKB-UniRule"/>
</dbReference>
<organism evidence="13 14">
    <name type="scientific">SAR86 cluster bacterium</name>
    <dbReference type="NCBI Taxonomy" id="2030880"/>
    <lineage>
        <taxon>Bacteria</taxon>
        <taxon>Pseudomonadati</taxon>
        <taxon>Pseudomonadota</taxon>
        <taxon>Gammaproteobacteria</taxon>
        <taxon>SAR86 cluster</taxon>
    </lineage>
</organism>
<evidence type="ECO:0000256" key="1">
    <source>
        <dbReference type="ARBA" id="ARBA00008282"/>
    </source>
</evidence>
<dbReference type="PANTHER" id="PTHR30040:SF2">
    <property type="entry name" value="FAD:PROTEIN FMN TRANSFERASE"/>
    <property type="match status" value="1"/>
</dbReference>